<keyword evidence="2" id="KW-1185">Reference proteome</keyword>
<organism evidence="1 2">
    <name type="scientific">Macroventuria anomochaeta</name>
    <dbReference type="NCBI Taxonomy" id="301207"/>
    <lineage>
        <taxon>Eukaryota</taxon>
        <taxon>Fungi</taxon>
        <taxon>Dikarya</taxon>
        <taxon>Ascomycota</taxon>
        <taxon>Pezizomycotina</taxon>
        <taxon>Dothideomycetes</taxon>
        <taxon>Pleosporomycetidae</taxon>
        <taxon>Pleosporales</taxon>
        <taxon>Pleosporineae</taxon>
        <taxon>Didymellaceae</taxon>
        <taxon>Macroventuria</taxon>
    </lineage>
</organism>
<sequence>MRRKGLVVERVRKSKEEHGSRSRKRIAYSGSRETREENTPPRISSRTRKDKSSPGHPHRYAANTKSERLRDRRRCDFEFDLRALEARQRWQALEVEIMNAQKMIARLDGEVEDEGIWETGNAEVSHDWNKTYGRGQVVG</sequence>
<proteinExistence type="predicted"/>
<dbReference type="EMBL" id="MU006736">
    <property type="protein sequence ID" value="KAF2623541.1"/>
    <property type="molecule type" value="Genomic_DNA"/>
</dbReference>
<name>A0ACB6RNC8_9PLEO</name>
<comment type="caution">
    <text evidence="1">The sequence shown here is derived from an EMBL/GenBank/DDBJ whole genome shotgun (WGS) entry which is preliminary data.</text>
</comment>
<reference evidence="1" key="1">
    <citation type="journal article" date="2020" name="Stud. Mycol.">
        <title>101 Dothideomycetes genomes: a test case for predicting lifestyles and emergence of pathogens.</title>
        <authorList>
            <person name="Haridas S."/>
            <person name="Albert R."/>
            <person name="Binder M."/>
            <person name="Bloem J."/>
            <person name="Labutti K."/>
            <person name="Salamov A."/>
            <person name="Andreopoulos B."/>
            <person name="Baker S."/>
            <person name="Barry K."/>
            <person name="Bills G."/>
            <person name="Bluhm B."/>
            <person name="Cannon C."/>
            <person name="Castanera R."/>
            <person name="Culley D."/>
            <person name="Daum C."/>
            <person name="Ezra D."/>
            <person name="Gonzalez J."/>
            <person name="Henrissat B."/>
            <person name="Kuo A."/>
            <person name="Liang C."/>
            <person name="Lipzen A."/>
            <person name="Lutzoni F."/>
            <person name="Magnuson J."/>
            <person name="Mondo S."/>
            <person name="Nolan M."/>
            <person name="Ohm R."/>
            <person name="Pangilinan J."/>
            <person name="Park H.-J."/>
            <person name="Ramirez L."/>
            <person name="Alfaro M."/>
            <person name="Sun H."/>
            <person name="Tritt A."/>
            <person name="Yoshinaga Y."/>
            <person name="Zwiers L.-H."/>
            <person name="Turgeon B."/>
            <person name="Goodwin S."/>
            <person name="Spatafora J."/>
            <person name="Crous P."/>
            <person name="Grigoriev I."/>
        </authorList>
    </citation>
    <scope>NUCLEOTIDE SEQUENCE</scope>
    <source>
        <strain evidence="1">CBS 525.71</strain>
    </source>
</reference>
<evidence type="ECO:0000313" key="1">
    <source>
        <dbReference type="EMBL" id="KAF2623541.1"/>
    </source>
</evidence>
<dbReference type="Proteomes" id="UP000799754">
    <property type="component" value="Unassembled WGS sequence"/>
</dbReference>
<accession>A0ACB6RNC8</accession>
<protein>
    <submittedName>
        <fullName evidence="1">Uncharacterized protein</fullName>
    </submittedName>
</protein>
<gene>
    <name evidence="1" type="ORF">BU25DRAFT_478009</name>
</gene>
<evidence type="ECO:0000313" key="2">
    <source>
        <dbReference type="Proteomes" id="UP000799754"/>
    </source>
</evidence>